<dbReference type="NCBIfam" id="TIGR00182">
    <property type="entry name" value="plsX"/>
    <property type="match status" value="1"/>
</dbReference>
<accession>A0A3D8IUB3</accession>
<comment type="similarity">
    <text evidence="10">Belongs to the PlsX family.</text>
</comment>
<gene>
    <name evidence="10" type="primary">plsX</name>
    <name evidence="11" type="ORF">CQA58_07850</name>
</gene>
<evidence type="ECO:0000256" key="1">
    <source>
        <dbReference type="ARBA" id="ARBA00001232"/>
    </source>
</evidence>
<comment type="pathway">
    <text evidence="10">Lipid metabolism; phospholipid metabolism.</text>
</comment>
<comment type="subcellular location">
    <subcellularLocation>
        <location evidence="10">Cytoplasm</location>
    </subcellularLocation>
    <text evidence="10">Associated with the membrane possibly through PlsY.</text>
</comment>
<dbReference type="GO" id="GO:0006633">
    <property type="term" value="P:fatty acid biosynthetic process"/>
    <property type="evidence" value="ECO:0007669"/>
    <property type="project" value="UniProtKB-UniRule"/>
</dbReference>
<evidence type="ECO:0000256" key="10">
    <source>
        <dbReference type="HAMAP-Rule" id="MF_00019"/>
    </source>
</evidence>
<dbReference type="SUPFAM" id="SSF53659">
    <property type="entry name" value="Isocitrate/Isopropylmalate dehydrogenase-like"/>
    <property type="match status" value="1"/>
</dbReference>
<keyword evidence="7 10" id="KW-1208">Phospholipid metabolism</keyword>
<dbReference type="PANTHER" id="PTHR30100:SF1">
    <property type="entry name" value="PHOSPHATE ACYLTRANSFERASE"/>
    <property type="match status" value="1"/>
</dbReference>
<evidence type="ECO:0000256" key="9">
    <source>
        <dbReference type="ARBA" id="ARBA00046608"/>
    </source>
</evidence>
<comment type="caution">
    <text evidence="11">The sequence shown here is derived from an EMBL/GenBank/DDBJ whole genome shotgun (WGS) entry which is preliminary data.</text>
</comment>
<evidence type="ECO:0000256" key="3">
    <source>
        <dbReference type="ARBA" id="ARBA00022516"/>
    </source>
</evidence>
<dbReference type="RefSeq" id="WP_115570161.1">
    <property type="nucleotide sequence ID" value="NZ_NXLV01000021.1"/>
</dbReference>
<evidence type="ECO:0000256" key="7">
    <source>
        <dbReference type="ARBA" id="ARBA00023264"/>
    </source>
</evidence>
<comment type="catalytic activity">
    <reaction evidence="1 10">
        <text>a fatty acyl-[ACP] + phosphate = an acyl phosphate + holo-[ACP]</text>
        <dbReference type="Rhea" id="RHEA:42292"/>
        <dbReference type="Rhea" id="RHEA-COMP:9685"/>
        <dbReference type="Rhea" id="RHEA-COMP:14125"/>
        <dbReference type="ChEBI" id="CHEBI:43474"/>
        <dbReference type="ChEBI" id="CHEBI:59918"/>
        <dbReference type="ChEBI" id="CHEBI:64479"/>
        <dbReference type="ChEBI" id="CHEBI:138651"/>
        <dbReference type="EC" id="2.3.1.274"/>
    </reaction>
</comment>
<dbReference type="InterPro" id="IPR012281">
    <property type="entry name" value="Phospholipid_synth_PlsX-like"/>
</dbReference>
<evidence type="ECO:0000313" key="11">
    <source>
        <dbReference type="EMBL" id="RDU68879.1"/>
    </source>
</evidence>
<evidence type="ECO:0000256" key="5">
    <source>
        <dbReference type="ARBA" id="ARBA00023098"/>
    </source>
</evidence>
<evidence type="ECO:0000256" key="2">
    <source>
        <dbReference type="ARBA" id="ARBA00022490"/>
    </source>
</evidence>
<dbReference type="AlphaFoldDB" id="A0A3D8IUB3"/>
<dbReference type="UniPathway" id="UPA00085"/>
<proteinExistence type="inferred from homology"/>
<dbReference type="GO" id="GO:0008654">
    <property type="term" value="P:phospholipid biosynthetic process"/>
    <property type="evidence" value="ECO:0007669"/>
    <property type="project" value="UniProtKB-KW"/>
</dbReference>
<dbReference type="HAMAP" id="MF_00019">
    <property type="entry name" value="PlsX"/>
    <property type="match status" value="1"/>
</dbReference>
<dbReference type="PANTHER" id="PTHR30100">
    <property type="entry name" value="FATTY ACID/PHOSPHOLIPID SYNTHESIS PROTEIN PLSX"/>
    <property type="match status" value="1"/>
</dbReference>
<organism evidence="11 12">
    <name type="scientific">Helicobacter brantae</name>
    <dbReference type="NCBI Taxonomy" id="375927"/>
    <lineage>
        <taxon>Bacteria</taxon>
        <taxon>Pseudomonadati</taxon>
        <taxon>Campylobacterota</taxon>
        <taxon>Epsilonproteobacteria</taxon>
        <taxon>Campylobacterales</taxon>
        <taxon>Helicobacteraceae</taxon>
        <taxon>Helicobacter</taxon>
    </lineage>
</organism>
<evidence type="ECO:0000256" key="6">
    <source>
        <dbReference type="ARBA" id="ARBA00023209"/>
    </source>
</evidence>
<dbReference type="GO" id="GO:0043811">
    <property type="term" value="F:phosphate:acyl-[acyl carrier protein] acyltransferase activity"/>
    <property type="evidence" value="ECO:0007669"/>
    <property type="project" value="UniProtKB-UniRule"/>
</dbReference>
<name>A0A3D8IUB3_9HELI</name>
<evidence type="ECO:0000313" key="12">
    <source>
        <dbReference type="Proteomes" id="UP000257045"/>
    </source>
</evidence>
<dbReference type="Proteomes" id="UP000257045">
    <property type="component" value="Unassembled WGS sequence"/>
</dbReference>
<dbReference type="EMBL" id="NXLV01000021">
    <property type="protein sequence ID" value="RDU68879.1"/>
    <property type="molecule type" value="Genomic_DNA"/>
</dbReference>
<keyword evidence="12" id="KW-1185">Reference proteome</keyword>
<dbReference type="Pfam" id="PF02504">
    <property type="entry name" value="FA_synthesis"/>
    <property type="match status" value="1"/>
</dbReference>
<comment type="subunit">
    <text evidence="9 10">Homodimer. Probably interacts with PlsY.</text>
</comment>
<dbReference type="OrthoDB" id="9806408at2"/>
<dbReference type="PIRSF" id="PIRSF002465">
    <property type="entry name" value="Phsphlp_syn_PlsX"/>
    <property type="match status" value="1"/>
</dbReference>
<keyword evidence="6 10" id="KW-0594">Phospholipid biosynthesis</keyword>
<sequence>MKIVLDAMGGDYGVQPIVEGLISALKKENFSPIIVGDSKEIEKFVPQELKSKIQVIHCNDYIAMHDHASSATKRKESSIYVGMELLREGEADAIVSAGHSGATMSLATLRLGRIQGVSRPAICTMMPTSIEGKYSLILDAGANTDCKPEYLLDFALMGYEYAKGVMGIPHPKVGLLSNGEEDIKGNELTKETFPLLKNYDFFIGNVEGKNIFDGSVDVVVCDGFIGNLVLKSSEGVASAISKMLKQEIKKSIFSMLGAMLMRNAFKALKARTDHSEYGGAPLLGVNKTVIISHGSSNARAIECAIYQAIHTLKANVCDKIRKSFESIER</sequence>
<evidence type="ECO:0000256" key="8">
    <source>
        <dbReference type="ARBA" id="ARBA00024069"/>
    </source>
</evidence>
<comment type="function">
    <text evidence="10">Catalyzes the reversible formation of acyl-phosphate (acyl-PO(4)) from acyl-[acyl-carrier-protein] (acyl-ACP). This enzyme utilizes acyl-ACP as fatty acyl donor, but not acyl-CoA.</text>
</comment>
<keyword evidence="5 10" id="KW-0443">Lipid metabolism</keyword>
<keyword evidence="2 10" id="KW-0963">Cytoplasm</keyword>
<dbReference type="InterPro" id="IPR003664">
    <property type="entry name" value="FA_synthesis"/>
</dbReference>
<dbReference type="EC" id="2.3.1.274" evidence="8 10"/>
<dbReference type="Gene3D" id="3.40.718.10">
    <property type="entry name" value="Isopropylmalate Dehydrogenase"/>
    <property type="match status" value="1"/>
</dbReference>
<keyword evidence="4 10" id="KW-0808">Transferase</keyword>
<keyword evidence="3 10" id="KW-0444">Lipid biosynthesis</keyword>
<keyword evidence="11" id="KW-0012">Acyltransferase</keyword>
<evidence type="ECO:0000256" key="4">
    <source>
        <dbReference type="ARBA" id="ARBA00022679"/>
    </source>
</evidence>
<dbReference type="GO" id="GO:0005737">
    <property type="term" value="C:cytoplasm"/>
    <property type="evidence" value="ECO:0007669"/>
    <property type="project" value="UniProtKB-SubCell"/>
</dbReference>
<reference evidence="11 12" key="1">
    <citation type="submission" date="2018-04" db="EMBL/GenBank/DDBJ databases">
        <title>Novel Campyloabacter and Helicobacter Species and Strains.</title>
        <authorList>
            <person name="Mannion A.J."/>
            <person name="Shen Z."/>
            <person name="Fox J.G."/>
        </authorList>
    </citation>
    <scope>NUCLEOTIDE SEQUENCE [LARGE SCALE GENOMIC DNA]</scope>
    <source>
        <strain evidence="11 12">MIT 04-9366</strain>
    </source>
</reference>
<protein>
    <recommendedName>
        <fullName evidence="8 10">Phosphate acyltransferase</fullName>
        <ecNumber evidence="8 10">2.3.1.274</ecNumber>
    </recommendedName>
    <alternativeName>
        <fullName evidence="10">Acyl-ACP phosphotransacylase</fullName>
    </alternativeName>
    <alternativeName>
        <fullName evidence="10">Acyl-[acyl-carrier-protein]--phosphate acyltransferase</fullName>
    </alternativeName>
    <alternativeName>
        <fullName evidence="10">Phosphate-acyl-ACP acyltransferase</fullName>
    </alternativeName>
</protein>